<comment type="caution">
    <text evidence="1">The sequence shown here is derived from an EMBL/GenBank/DDBJ whole genome shotgun (WGS) entry which is preliminary data.</text>
</comment>
<dbReference type="Proteomes" id="UP001060085">
    <property type="component" value="Linkage Group LG05"/>
</dbReference>
<sequence length="235" mass="26915">MPNHVAVIMDGNRRWAQTRGLPVGAGYEAGFRAFRALVKLCCNWGISVLTVFAFSAENWFRPKVEVDFLMGLFATALGNKLELETFAREDIRISVIGDTSKLPRNLYELINTAEKATTNNSRLHIVVALNYSGRYDLVQACRRISQKVKDGLIEPEYIDEFLMEQELETKCTDFPSPDLLIRTSGEVRISNFFLWQLAYTELFFAKSCWPDFGETEFIEALCSFQHRQRRYGGKA</sequence>
<name>A0ACC0AR81_CATRO</name>
<evidence type="ECO:0000313" key="1">
    <source>
        <dbReference type="EMBL" id="KAI5663507.1"/>
    </source>
</evidence>
<keyword evidence="2" id="KW-1185">Reference proteome</keyword>
<evidence type="ECO:0000313" key="2">
    <source>
        <dbReference type="Proteomes" id="UP001060085"/>
    </source>
</evidence>
<gene>
    <name evidence="1" type="ORF">M9H77_22830</name>
</gene>
<dbReference type="EMBL" id="CM044705">
    <property type="protein sequence ID" value="KAI5663507.1"/>
    <property type="molecule type" value="Genomic_DNA"/>
</dbReference>
<proteinExistence type="predicted"/>
<organism evidence="1 2">
    <name type="scientific">Catharanthus roseus</name>
    <name type="common">Madagascar periwinkle</name>
    <name type="synonym">Vinca rosea</name>
    <dbReference type="NCBI Taxonomy" id="4058"/>
    <lineage>
        <taxon>Eukaryota</taxon>
        <taxon>Viridiplantae</taxon>
        <taxon>Streptophyta</taxon>
        <taxon>Embryophyta</taxon>
        <taxon>Tracheophyta</taxon>
        <taxon>Spermatophyta</taxon>
        <taxon>Magnoliopsida</taxon>
        <taxon>eudicotyledons</taxon>
        <taxon>Gunneridae</taxon>
        <taxon>Pentapetalae</taxon>
        <taxon>asterids</taxon>
        <taxon>lamiids</taxon>
        <taxon>Gentianales</taxon>
        <taxon>Apocynaceae</taxon>
        <taxon>Rauvolfioideae</taxon>
        <taxon>Vinceae</taxon>
        <taxon>Catharanthinae</taxon>
        <taxon>Catharanthus</taxon>
    </lineage>
</organism>
<reference evidence="2" key="1">
    <citation type="journal article" date="2023" name="Nat. Plants">
        <title>Single-cell RNA sequencing provides a high-resolution roadmap for understanding the multicellular compartmentation of specialized metabolism.</title>
        <authorList>
            <person name="Sun S."/>
            <person name="Shen X."/>
            <person name="Li Y."/>
            <person name="Li Y."/>
            <person name="Wang S."/>
            <person name="Li R."/>
            <person name="Zhang H."/>
            <person name="Shen G."/>
            <person name="Guo B."/>
            <person name="Wei J."/>
            <person name="Xu J."/>
            <person name="St-Pierre B."/>
            <person name="Chen S."/>
            <person name="Sun C."/>
        </authorList>
    </citation>
    <scope>NUCLEOTIDE SEQUENCE [LARGE SCALE GENOMIC DNA]</scope>
</reference>
<protein>
    <submittedName>
        <fullName evidence="1">Uncharacterized protein</fullName>
    </submittedName>
</protein>
<accession>A0ACC0AR81</accession>